<evidence type="ECO:0000313" key="1">
    <source>
        <dbReference type="EMBL" id="CAG9765152.1"/>
    </source>
</evidence>
<proteinExistence type="predicted"/>
<dbReference type="Proteomes" id="UP001152799">
    <property type="component" value="Chromosome 2"/>
</dbReference>
<gene>
    <name evidence="1" type="ORF">CEUTPL_LOCUS5767</name>
</gene>
<dbReference type="AlphaFoldDB" id="A0A9N9QNF1"/>
<reference evidence="1" key="1">
    <citation type="submission" date="2022-01" db="EMBL/GenBank/DDBJ databases">
        <authorList>
            <person name="King R."/>
        </authorList>
    </citation>
    <scope>NUCLEOTIDE SEQUENCE</scope>
</reference>
<keyword evidence="2" id="KW-1185">Reference proteome</keyword>
<sequence>MCHSKKVKTPVTAPMAKFVVILVAVFLSAECAAGRYEIKKSRGSCLSYGHACWGAHGKRSGSQEALAQRMDNEATSGDEAAKAEWFLSKIISPLDFRFYRDAANNDLNAPKPEIDDLFTDIDNENIKSGNELEKIRQIIKNNRLAMDNPRNIDVIKVPKFLEKRSTKLQ</sequence>
<organism evidence="1 2">
    <name type="scientific">Ceutorhynchus assimilis</name>
    <name type="common">cabbage seed weevil</name>
    <dbReference type="NCBI Taxonomy" id="467358"/>
    <lineage>
        <taxon>Eukaryota</taxon>
        <taxon>Metazoa</taxon>
        <taxon>Ecdysozoa</taxon>
        <taxon>Arthropoda</taxon>
        <taxon>Hexapoda</taxon>
        <taxon>Insecta</taxon>
        <taxon>Pterygota</taxon>
        <taxon>Neoptera</taxon>
        <taxon>Endopterygota</taxon>
        <taxon>Coleoptera</taxon>
        <taxon>Polyphaga</taxon>
        <taxon>Cucujiformia</taxon>
        <taxon>Curculionidae</taxon>
        <taxon>Ceutorhynchinae</taxon>
        <taxon>Ceutorhynchus</taxon>
    </lineage>
</organism>
<protein>
    <submittedName>
        <fullName evidence="1">Uncharacterized protein</fullName>
    </submittedName>
</protein>
<dbReference type="EMBL" id="OU892278">
    <property type="protein sequence ID" value="CAG9765152.1"/>
    <property type="molecule type" value="Genomic_DNA"/>
</dbReference>
<evidence type="ECO:0000313" key="2">
    <source>
        <dbReference type="Proteomes" id="UP001152799"/>
    </source>
</evidence>
<accession>A0A9N9QNF1</accession>
<dbReference type="OrthoDB" id="6367990at2759"/>
<name>A0A9N9QNF1_9CUCU</name>